<gene>
    <name evidence="6" type="ORF">ACFQ5M_06985</name>
</gene>
<evidence type="ECO:0000313" key="7">
    <source>
        <dbReference type="Proteomes" id="UP001597267"/>
    </source>
</evidence>
<keyword evidence="2" id="KW-0812">Transmembrane</keyword>
<evidence type="ECO:0000256" key="2">
    <source>
        <dbReference type="SAM" id="Phobius"/>
    </source>
</evidence>
<evidence type="ECO:0000256" key="1">
    <source>
        <dbReference type="SAM" id="MobiDB-lite"/>
    </source>
</evidence>
<feature type="domain" description="WxL Interacting Protein host binding" evidence="5">
    <location>
        <begin position="171"/>
        <end position="307"/>
    </location>
</feature>
<sequence length="365" mass="40315">MMMKLSKRYWLMTCFASLLACLGVFISRGDTVKAAETNLVVTPVYTDNQIGGHTGYFNTYVAPGETQTYTFLVANKSDDKRTLYMRFNAGYTNQSGNAVFDSTKIPADSSLKYDMAKELLVGNRVKRVHVEGQETGTVSFEVKAPSTAYNGVIMGGVVTSTSGKSSLKSDGTLLKNDYGYAIPIFIRNQQEVSVSPKITLGTVKPAMRNGSPAVLVQTKNEQPAYLTTSTITAKVYRKGESKVYKKSTNSAITMAPNSNFEYGIDWGKNRVEAGDYKLDYTVSQGKLKTWHFTKNFTISNDDAKRLNDLAGFKPNYTWLWILLAVVVLIVILLIGILVGRRNKKNNNSNGNNNANGGKDSRRSRK</sequence>
<name>A0ABW4J6F5_9LACO</name>
<dbReference type="InterPro" id="IPR010317">
    <property type="entry name" value="WxLIP_PGBD"/>
</dbReference>
<organism evidence="6 7">
    <name type="scientific">Agrilactobacillus yilanensis</name>
    <dbReference type="NCBI Taxonomy" id="2485997"/>
    <lineage>
        <taxon>Bacteria</taxon>
        <taxon>Bacillati</taxon>
        <taxon>Bacillota</taxon>
        <taxon>Bacilli</taxon>
        <taxon>Lactobacillales</taxon>
        <taxon>Lactobacillaceae</taxon>
        <taxon>Agrilactobacillus</taxon>
    </lineage>
</organism>
<proteinExistence type="predicted"/>
<dbReference type="RefSeq" id="WP_376923091.1">
    <property type="nucleotide sequence ID" value="NZ_JBHTOP010000022.1"/>
</dbReference>
<reference evidence="7" key="1">
    <citation type="journal article" date="2019" name="Int. J. Syst. Evol. Microbiol.">
        <title>The Global Catalogue of Microorganisms (GCM) 10K type strain sequencing project: providing services to taxonomists for standard genome sequencing and annotation.</title>
        <authorList>
            <consortium name="The Broad Institute Genomics Platform"/>
            <consortium name="The Broad Institute Genome Sequencing Center for Infectious Disease"/>
            <person name="Wu L."/>
            <person name="Ma J."/>
        </authorList>
    </citation>
    <scope>NUCLEOTIDE SEQUENCE [LARGE SCALE GENOMIC DNA]</scope>
    <source>
        <strain evidence="7">CCM 8896</strain>
    </source>
</reference>
<evidence type="ECO:0000259" key="4">
    <source>
        <dbReference type="Pfam" id="PF06030"/>
    </source>
</evidence>
<feature type="signal peptide" evidence="3">
    <location>
        <begin position="1"/>
        <end position="26"/>
    </location>
</feature>
<feature type="chain" id="PRO_5046833430" evidence="3">
    <location>
        <begin position="27"/>
        <end position="365"/>
    </location>
</feature>
<dbReference type="Proteomes" id="UP001597267">
    <property type="component" value="Unassembled WGS sequence"/>
</dbReference>
<dbReference type="EMBL" id="JBHTOP010000022">
    <property type="protein sequence ID" value="MFD1671831.1"/>
    <property type="molecule type" value="Genomic_DNA"/>
</dbReference>
<keyword evidence="2" id="KW-1133">Transmembrane helix</keyword>
<evidence type="ECO:0000259" key="5">
    <source>
        <dbReference type="Pfam" id="PF11797"/>
    </source>
</evidence>
<dbReference type="Pfam" id="PF06030">
    <property type="entry name" value="WxLIP_PGBD"/>
    <property type="match status" value="1"/>
</dbReference>
<dbReference type="Pfam" id="PF11797">
    <property type="entry name" value="WxLIP_HBD"/>
    <property type="match status" value="1"/>
</dbReference>
<keyword evidence="3" id="KW-0732">Signal</keyword>
<keyword evidence="7" id="KW-1185">Reference proteome</keyword>
<feature type="transmembrane region" description="Helical" evidence="2">
    <location>
        <begin position="318"/>
        <end position="338"/>
    </location>
</feature>
<feature type="domain" description="WxL Interacting Protein peptidoglycan binding" evidence="4">
    <location>
        <begin position="41"/>
        <end position="158"/>
    </location>
</feature>
<accession>A0ABW4J6F5</accession>
<dbReference type="InterPro" id="IPR021759">
    <property type="entry name" value="WxLIP_HBD"/>
</dbReference>
<feature type="compositionally biased region" description="Low complexity" evidence="1">
    <location>
        <begin position="344"/>
        <end position="357"/>
    </location>
</feature>
<keyword evidence="2" id="KW-0472">Membrane</keyword>
<protein>
    <submittedName>
        <fullName evidence="6">DUF916 and DUF3324 domain-containing protein</fullName>
    </submittedName>
</protein>
<evidence type="ECO:0000313" key="6">
    <source>
        <dbReference type="EMBL" id="MFD1671831.1"/>
    </source>
</evidence>
<feature type="region of interest" description="Disordered" evidence="1">
    <location>
        <begin position="344"/>
        <end position="365"/>
    </location>
</feature>
<dbReference type="PROSITE" id="PS51257">
    <property type="entry name" value="PROKAR_LIPOPROTEIN"/>
    <property type="match status" value="1"/>
</dbReference>
<comment type="caution">
    <text evidence="6">The sequence shown here is derived from an EMBL/GenBank/DDBJ whole genome shotgun (WGS) entry which is preliminary data.</text>
</comment>
<evidence type="ECO:0000256" key="3">
    <source>
        <dbReference type="SAM" id="SignalP"/>
    </source>
</evidence>